<accession>A0A140NRD8</accession>
<dbReference type="EMBL" id="CP003488">
    <property type="protein sequence ID" value="AFH94756.1"/>
    <property type="molecule type" value="Genomic_DNA"/>
</dbReference>
<proteinExistence type="predicted"/>
<dbReference type="Proteomes" id="UP000005012">
    <property type="component" value="Chromosome"/>
</dbReference>
<protein>
    <submittedName>
        <fullName evidence="1">Uncharacterized protein</fullName>
    </submittedName>
</protein>
<organism evidence="1 2">
    <name type="scientific">Providencia stuartii (strain MRSN 2154)</name>
    <dbReference type="NCBI Taxonomy" id="1157951"/>
    <lineage>
        <taxon>Bacteria</taxon>
        <taxon>Pseudomonadati</taxon>
        <taxon>Pseudomonadota</taxon>
        <taxon>Gammaproteobacteria</taxon>
        <taxon>Enterobacterales</taxon>
        <taxon>Morganellaceae</taxon>
        <taxon>Providencia</taxon>
    </lineage>
</organism>
<evidence type="ECO:0000313" key="2">
    <source>
        <dbReference type="Proteomes" id="UP000005012"/>
    </source>
</evidence>
<dbReference type="AlphaFoldDB" id="A0A140NRD8"/>
<evidence type="ECO:0000313" key="1">
    <source>
        <dbReference type="EMBL" id="AFH94756.1"/>
    </source>
</evidence>
<sequence length="36" mass="4018">MTQPFDFDKTLKLLQEGQVLIGKGGILTPLRLLFGE</sequence>
<dbReference type="HOGENOM" id="CLU_3357766_0_0_6"/>
<reference evidence="2" key="2">
    <citation type="submission" date="2012-04" db="EMBL/GenBank/DDBJ databases">
        <title>Complete genome sequence of Providencia stuartii clinical isolate MRSN 2154.</title>
        <authorList>
            <person name="Clifford R.J."/>
            <person name="Hang J."/>
            <person name="Riley M.C."/>
            <person name="Onmus-Leone F."/>
            <person name="Kuschner R.A."/>
            <person name="Lesho E.P."/>
            <person name="Waterman P.E."/>
        </authorList>
    </citation>
    <scope>NUCLEOTIDE SEQUENCE [LARGE SCALE GENOMIC DNA]</scope>
    <source>
        <strain evidence="2">MRSN 2154</strain>
    </source>
</reference>
<reference evidence="1 2" key="1">
    <citation type="journal article" date="2012" name="J. Bacteriol.">
        <title>Complete Genome Sequence of Providencia stuartii Clinical Isolate MRSN 2154.</title>
        <authorList>
            <person name="Clifford R.J."/>
            <person name="Hang J."/>
            <person name="Riley M.C."/>
            <person name="Onmus-Leone F."/>
            <person name="Kuschner R.A."/>
            <person name="Lesho E.P."/>
            <person name="Waterman P.E."/>
        </authorList>
    </citation>
    <scope>NUCLEOTIDE SEQUENCE [LARGE SCALE GENOMIC DNA]</scope>
    <source>
        <strain evidence="1 2">MRSN 2154</strain>
    </source>
</reference>
<name>A0A140NRD8_PROSM</name>
<dbReference type="KEGG" id="psi:S70_14645"/>
<gene>
    <name evidence="1" type="ordered locus">S70_14645</name>
</gene>